<keyword evidence="2" id="KW-1185">Reference proteome</keyword>
<evidence type="ECO:0000313" key="1">
    <source>
        <dbReference type="EMBL" id="AIF72080.1"/>
    </source>
</evidence>
<name>A0A075M0J0_9CAUD</name>
<dbReference type="GeneID" id="20283191"/>
<dbReference type="KEGG" id="vg:20283191"/>
<sequence>MNDTALEKIRYAKEHLERAERALVTGDIQLSLGNLDKVEFDVEGAKWLLRDDIKQRRNCNE</sequence>
<proteinExistence type="predicted"/>
<dbReference type="Proteomes" id="UP000028561">
    <property type="component" value="Segment"/>
</dbReference>
<accession>A0A075M0J0</accession>
<reference evidence="2" key="1">
    <citation type="submission" date="2014-09" db="EMBL/GenBank/DDBJ databases">
        <title>Genomic characterization and comparison of seven Myoviridae bacteriophage infecting Bacillus thuringiensis.</title>
        <authorList>
            <person name="Sauder A.B."/>
            <person name="McKenzie Q.R."/>
            <person name="Temple L.M."/>
            <person name="Alexis B.K."/>
            <person name="Al-Atrache Z."/>
            <person name="Lewis L.O."/>
            <person name="Loesser-Casey K.E."/>
            <person name="Mitchell K.J."/>
        </authorList>
    </citation>
    <scope>NUCLEOTIDE SEQUENCE [LARGE SCALE GENOMIC DNA]</scope>
</reference>
<reference evidence="1 2" key="2">
    <citation type="journal article" date="2016" name="Virology (Lond)">
        <title>Genomic characterization and comparison of seven Myoviridae bacteriophage infecting Bacillus thuringiensis.</title>
        <authorList>
            <person name="Sauder A.B."/>
            <person name="Quinn M.R."/>
            <person name="Brouillette A."/>
            <person name="Caruso S."/>
            <person name="Cresawn S."/>
            <person name="Erill I."/>
            <person name="Lewis L."/>
            <person name="Loesser-Casey K."/>
            <person name="Pate M."/>
            <person name="Scott C."/>
            <person name="Stockwell S."/>
            <person name="Temple L."/>
        </authorList>
    </citation>
    <scope>NUCLEOTIDE SEQUENCE [LARGE SCALE GENOMIC DNA]</scope>
</reference>
<dbReference type="EMBL" id="KJ489402">
    <property type="protein sequence ID" value="AIF72080.1"/>
    <property type="molecule type" value="Genomic_DNA"/>
</dbReference>
<protein>
    <submittedName>
        <fullName evidence="1">Uncharacterized protein</fullName>
    </submittedName>
</protein>
<organism evidence="1 2">
    <name type="scientific">Bacillus phage Riley</name>
    <dbReference type="NCBI Taxonomy" id="1486662"/>
    <lineage>
        <taxon>Viruses</taxon>
        <taxon>Duplodnaviria</taxon>
        <taxon>Heunggongvirae</taxon>
        <taxon>Uroviricota</taxon>
        <taxon>Caudoviricetes</taxon>
        <taxon>Herelleviridae</taxon>
        <taxon>Bastillevirinae</taxon>
        <taxon>Bequatrovirus</taxon>
        <taxon>Bequatrovirus riley</taxon>
    </lineage>
</organism>
<evidence type="ECO:0000313" key="2">
    <source>
        <dbReference type="Proteomes" id="UP000028561"/>
    </source>
</evidence>
<dbReference type="RefSeq" id="YP_009055969.1">
    <property type="nucleotide sequence ID" value="NC_024788.1"/>
</dbReference>